<dbReference type="GO" id="GO:0034274">
    <property type="term" value="C:Atg12-Atg5-Atg16 complex"/>
    <property type="evidence" value="ECO:0007669"/>
    <property type="project" value="TreeGrafter"/>
</dbReference>
<dbReference type="PANTHER" id="PTHR13040">
    <property type="entry name" value="AUTOPHAGY PROTEIN 5"/>
    <property type="match status" value="1"/>
</dbReference>
<evidence type="ECO:0000313" key="11">
    <source>
        <dbReference type="Proteomes" id="UP001412239"/>
    </source>
</evidence>
<keyword evidence="6" id="KW-0813">Transport</keyword>
<dbReference type="InterPro" id="IPR042526">
    <property type="entry name" value="Atg5_HR"/>
</dbReference>
<evidence type="ECO:0000256" key="2">
    <source>
        <dbReference type="ARBA" id="ARBA00006910"/>
    </source>
</evidence>
<dbReference type="InterPro" id="IPR007239">
    <property type="entry name" value="Atg5"/>
</dbReference>
<comment type="subcellular location">
    <subcellularLocation>
        <location evidence="1 6">Preautophagosomal structure membrane</location>
        <topology evidence="1 6">Peripheral membrane protein</topology>
    </subcellularLocation>
</comment>
<comment type="function">
    <text evidence="6">Involved in cytoplasm to vacuole transport (Cvt) and autophagic vesicle formation.</text>
</comment>
<evidence type="ECO:0000259" key="7">
    <source>
        <dbReference type="Pfam" id="PF04106"/>
    </source>
</evidence>
<evidence type="ECO:0000256" key="4">
    <source>
        <dbReference type="ARBA" id="ARBA00022843"/>
    </source>
</evidence>
<comment type="similarity">
    <text evidence="2 6">Belongs to the ATG5 family.</text>
</comment>
<dbReference type="GO" id="GO:0061908">
    <property type="term" value="C:phagophore"/>
    <property type="evidence" value="ECO:0007669"/>
    <property type="project" value="TreeGrafter"/>
</dbReference>
<dbReference type="Gene3D" id="3.10.20.90">
    <property type="entry name" value="Phosphatidylinositol 3-kinase Catalytic Subunit, Chain A, domain 1"/>
    <property type="match status" value="1"/>
</dbReference>
<evidence type="ECO:0000259" key="9">
    <source>
        <dbReference type="Pfam" id="PF20638"/>
    </source>
</evidence>
<dbReference type="GO" id="GO:0000422">
    <property type="term" value="P:autophagy of mitochondrion"/>
    <property type="evidence" value="ECO:0007669"/>
    <property type="project" value="TreeGrafter"/>
</dbReference>
<gene>
    <name evidence="10" type="ORF">GSTUAT00002126001</name>
</gene>
<evidence type="ECO:0000313" key="10">
    <source>
        <dbReference type="EMBL" id="CUS13765.1"/>
    </source>
</evidence>
<evidence type="ECO:0000256" key="6">
    <source>
        <dbReference type="RuleBase" id="RU361202"/>
    </source>
</evidence>
<keyword evidence="3 6" id="KW-1017">Isopeptide bond</keyword>
<dbReference type="InterPro" id="IPR048939">
    <property type="entry name" value="ATG5_UblA"/>
</dbReference>
<sequence length="286" mass="32486">MESSDPKAIRRAIWSGSIPCKILLDPGESRVFDASDPYYVIIPRIAYLPFFAERICNFFRPFVIDPEVAKPESAWFEFESVPMKWHWPVGLLYDLFTGRDPAANNVEEDDEHLLPWTLIVHFRDYPAKHLMRLEGPATCHDSWMNTVKEADHVRNGSAKAVMSLSKAESTKLWDSLQSHDFDQFWSVNDKLVSVQARNIPLRLYVPSAPRVVQQPVPPNLPSEEPQTVGTALRTLLPELFPSQRVAVLARPVVHGVVVAMNTPLLELMREAIYPDGFLHISLAMMS</sequence>
<comment type="subunit">
    <text evidence="6">Conjugated with ATG12.</text>
</comment>
<dbReference type="GO" id="GO:0034045">
    <property type="term" value="C:phagophore assembly site membrane"/>
    <property type="evidence" value="ECO:0007669"/>
    <property type="project" value="UniProtKB-SubCell"/>
</dbReference>
<dbReference type="GO" id="GO:0005776">
    <property type="term" value="C:autophagosome"/>
    <property type="evidence" value="ECO:0007669"/>
    <property type="project" value="TreeGrafter"/>
</dbReference>
<evidence type="ECO:0000256" key="3">
    <source>
        <dbReference type="ARBA" id="ARBA00022499"/>
    </source>
</evidence>
<dbReference type="Proteomes" id="UP001412239">
    <property type="component" value="Unassembled WGS sequence"/>
</dbReference>
<dbReference type="Gene3D" id="1.10.246.190">
    <property type="entry name" value="Autophagy protein Apg5, helix rich domain"/>
    <property type="match status" value="1"/>
</dbReference>
<dbReference type="GO" id="GO:0019776">
    <property type="term" value="F:Atg8-family ligase activity"/>
    <property type="evidence" value="ECO:0007669"/>
    <property type="project" value="TreeGrafter"/>
</dbReference>
<dbReference type="Gene3D" id="3.10.20.620">
    <property type="match status" value="1"/>
</dbReference>
<organism evidence="10 11">
    <name type="scientific">Tuber aestivum</name>
    <name type="common">summer truffle</name>
    <dbReference type="NCBI Taxonomy" id="59557"/>
    <lineage>
        <taxon>Eukaryota</taxon>
        <taxon>Fungi</taxon>
        <taxon>Dikarya</taxon>
        <taxon>Ascomycota</taxon>
        <taxon>Pezizomycotina</taxon>
        <taxon>Pezizomycetes</taxon>
        <taxon>Pezizales</taxon>
        <taxon>Tuberaceae</taxon>
        <taxon>Tuber</taxon>
    </lineage>
</organism>
<proteinExistence type="inferred from homology"/>
<reference evidence="10" key="1">
    <citation type="submission" date="2015-10" db="EMBL/GenBank/DDBJ databases">
        <authorList>
            <person name="Regsiter A."/>
            <person name="william w."/>
        </authorList>
    </citation>
    <scope>NUCLEOTIDE SEQUENCE</scope>
    <source>
        <strain evidence="10">Montdore</strain>
    </source>
</reference>
<dbReference type="Pfam" id="PF20637">
    <property type="entry name" value="ATG5_HBR"/>
    <property type="match status" value="1"/>
</dbReference>
<dbReference type="AlphaFoldDB" id="A0A292Q476"/>
<dbReference type="GO" id="GO:0006995">
    <property type="term" value="P:cellular response to nitrogen starvation"/>
    <property type="evidence" value="ECO:0007669"/>
    <property type="project" value="TreeGrafter"/>
</dbReference>
<dbReference type="InterPro" id="IPR042527">
    <property type="entry name" value="Atg5_UblA_dom_sf"/>
</dbReference>
<dbReference type="Pfam" id="PF04106">
    <property type="entry name" value="ATG5_UblB"/>
    <property type="match status" value="1"/>
</dbReference>
<dbReference type="EMBL" id="LN890967">
    <property type="protein sequence ID" value="CUS13765.1"/>
    <property type="molecule type" value="Genomic_DNA"/>
</dbReference>
<dbReference type="InterPro" id="IPR048318">
    <property type="entry name" value="ATG5_UblB"/>
</dbReference>
<keyword evidence="11" id="KW-1185">Reference proteome</keyword>
<feature type="domain" description="Autophagy protein ATG5 UblA" evidence="9">
    <location>
        <begin position="13"/>
        <end position="122"/>
    </location>
</feature>
<keyword evidence="5 6" id="KW-0072">Autophagy</keyword>
<feature type="domain" description="Autophagy protein ATG5 alpha-helical bundle region" evidence="8">
    <location>
        <begin position="137"/>
        <end position="192"/>
    </location>
</feature>
<dbReference type="PANTHER" id="PTHR13040:SF2">
    <property type="entry name" value="AUTOPHAGY PROTEIN 5"/>
    <property type="match status" value="1"/>
</dbReference>
<protein>
    <recommendedName>
        <fullName evidence="6">Autophagy protein 5</fullName>
    </recommendedName>
</protein>
<accession>A0A292Q476</accession>
<evidence type="ECO:0000259" key="8">
    <source>
        <dbReference type="Pfam" id="PF20637"/>
    </source>
</evidence>
<dbReference type="GO" id="GO:0044233">
    <property type="term" value="C:mitochondria-associated endoplasmic reticulum membrane contact site"/>
    <property type="evidence" value="ECO:0007669"/>
    <property type="project" value="TreeGrafter"/>
</dbReference>
<evidence type="ECO:0000256" key="1">
    <source>
        <dbReference type="ARBA" id="ARBA00004623"/>
    </source>
</evidence>
<name>A0A292Q476_9PEZI</name>
<dbReference type="Pfam" id="PF20638">
    <property type="entry name" value="ATG5_UblA"/>
    <property type="match status" value="1"/>
</dbReference>
<dbReference type="GO" id="GO:0034727">
    <property type="term" value="P:piecemeal microautophagy of the nucleus"/>
    <property type="evidence" value="ECO:0007669"/>
    <property type="project" value="TreeGrafter"/>
</dbReference>
<evidence type="ECO:0000256" key="5">
    <source>
        <dbReference type="ARBA" id="ARBA00023006"/>
    </source>
</evidence>
<keyword evidence="4 6" id="KW-0832">Ubl conjugation</keyword>
<dbReference type="InterPro" id="IPR048940">
    <property type="entry name" value="ATG5_HBR"/>
</dbReference>
<keyword evidence="6" id="KW-0472">Membrane</keyword>
<feature type="domain" description="Autophagy protein ATG5 UblB" evidence="7">
    <location>
        <begin position="198"/>
        <end position="282"/>
    </location>
</feature>